<name>A0ABS8FM19_9FIRM</name>
<dbReference type="PANTHER" id="PTHR30535:SF34">
    <property type="entry name" value="MOLYBDATE-BINDING PROTEIN MOLA"/>
    <property type="match status" value="1"/>
</dbReference>
<comment type="similarity">
    <text evidence="1">Belongs to the bacterial solute-binding protein 8 family.</text>
</comment>
<keyword evidence="5" id="KW-1185">Reference proteome</keyword>
<feature type="signal peptide" evidence="2">
    <location>
        <begin position="1"/>
        <end position="24"/>
    </location>
</feature>
<feature type="domain" description="Fe/B12 periplasmic-binding" evidence="3">
    <location>
        <begin position="116"/>
        <end position="392"/>
    </location>
</feature>
<keyword evidence="2" id="KW-0732">Signal</keyword>
<protein>
    <submittedName>
        <fullName evidence="4">ABC transporter substrate-binding protein</fullName>
    </submittedName>
</protein>
<evidence type="ECO:0000256" key="2">
    <source>
        <dbReference type="SAM" id="SignalP"/>
    </source>
</evidence>
<dbReference type="InterPro" id="IPR050902">
    <property type="entry name" value="ABC_Transporter_SBP"/>
</dbReference>
<evidence type="ECO:0000313" key="4">
    <source>
        <dbReference type="EMBL" id="MCC2217432.1"/>
    </source>
</evidence>
<dbReference type="EMBL" id="JAJEQT010000001">
    <property type="protein sequence ID" value="MCC2217432.1"/>
    <property type="molecule type" value="Genomic_DNA"/>
</dbReference>
<evidence type="ECO:0000259" key="3">
    <source>
        <dbReference type="PROSITE" id="PS50983"/>
    </source>
</evidence>
<proteinExistence type="inferred from homology"/>
<dbReference type="Gene3D" id="3.40.50.1980">
    <property type="entry name" value="Nitrogenase molybdenum iron protein domain"/>
    <property type="match status" value="2"/>
</dbReference>
<dbReference type="SUPFAM" id="SSF53807">
    <property type="entry name" value="Helical backbone' metal receptor"/>
    <property type="match status" value="1"/>
</dbReference>
<feature type="chain" id="PRO_5047134540" evidence="2">
    <location>
        <begin position="25"/>
        <end position="399"/>
    </location>
</feature>
<accession>A0ABS8FM19</accession>
<dbReference type="PANTHER" id="PTHR30535">
    <property type="entry name" value="VITAMIN B12-BINDING PROTEIN"/>
    <property type="match status" value="1"/>
</dbReference>
<reference evidence="4 5" key="1">
    <citation type="submission" date="2021-10" db="EMBL/GenBank/DDBJ databases">
        <title>Anaerobic single-cell dispensing facilitates the cultivation of human gut bacteria.</title>
        <authorList>
            <person name="Afrizal A."/>
        </authorList>
    </citation>
    <scope>NUCLEOTIDE SEQUENCE [LARGE SCALE GENOMIC DNA]</scope>
    <source>
        <strain evidence="4 5">CLA-AA-H212</strain>
    </source>
</reference>
<dbReference type="Proteomes" id="UP001198495">
    <property type="component" value="Unassembled WGS sequence"/>
</dbReference>
<dbReference type="InterPro" id="IPR002491">
    <property type="entry name" value="ABC_transptr_periplasmic_BD"/>
</dbReference>
<sequence length="399" mass="43960">MRRGRRILFLLLFALLCTFPCACATQGNVAYTEDAGTKEKVTDASASDADIRWDNLKIENSMDLSYATQFSVDYYTGGYKLISVSDIGDYLLVPDGKNVPEGLPSDITVIDGTPKHAYLAATSGMDFIVKIGRLNNLSFSGTKEDGWYIPEAKQAMQAQTLAYAGKYNAPDVEQMLAGDCDLAIESTMILHNPEVKEQLETCGIPVIVEHSSYETDPLGRLEWVKFYGALFDAEDAAEQLFASETAKTADVLNEAPTGKTVAFFYVTTNGGVNVRKSGDYVSKMIELAGGTCITFDDSDEENALSTMTIQMETFYEQAKDADYIIYNSTIDSELTSVSELLQKNALFADFKAVKEGHVYGTGKNMFQETTGYGTMIADMHAIFTGQEIKSDYFYKLTEE</sequence>
<dbReference type="Pfam" id="PF01497">
    <property type="entry name" value="Peripla_BP_2"/>
    <property type="match status" value="1"/>
</dbReference>
<dbReference type="RefSeq" id="WP_420315029.1">
    <property type="nucleotide sequence ID" value="NZ_JAJEQT010000001.1"/>
</dbReference>
<gene>
    <name evidence="4" type="ORF">LKD28_00075</name>
</gene>
<comment type="caution">
    <text evidence="4">The sequence shown here is derived from an EMBL/GenBank/DDBJ whole genome shotgun (WGS) entry which is preliminary data.</text>
</comment>
<evidence type="ECO:0000256" key="1">
    <source>
        <dbReference type="ARBA" id="ARBA00008814"/>
    </source>
</evidence>
<dbReference type="PROSITE" id="PS50983">
    <property type="entry name" value="FE_B12_PBP"/>
    <property type="match status" value="1"/>
</dbReference>
<evidence type="ECO:0000313" key="5">
    <source>
        <dbReference type="Proteomes" id="UP001198495"/>
    </source>
</evidence>
<organism evidence="4 5">
    <name type="scientific">Coprococcus hominis</name>
    <name type="common">ex Arizal et al. 2022</name>
    <dbReference type="NCBI Taxonomy" id="2881262"/>
    <lineage>
        <taxon>Bacteria</taxon>
        <taxon>Bacillati</taxon>
        <taxon>Bacillota</taxon>
        <taxon>Clostridia</taxon>
        <taxon>Lachnospirales</taxon>
        <taxon>Lachnospiraceae</taxon>
        <taxon>Coprococcus</taxon>
    </lineage>
</organism>